<gene>
    <name evidence="1" type="ORF">M9H77_19377</name>
</gene>
<comment type="caution">
    <text evidence="1">The sequence shown here is derived from an EMBL/GenBank/DDBJ whole genome shotgun (WGS) entry which is preliminary data.</text>
</comment>
<organism evidence="1 2">
    <name type="scientific">Catharanthus roseus</name>
    <name type="common">Madagascar periwinkle</name>
    <name type="synonym">Vinca rosea</name>
    <dbReference type="NCBI Taxonomy" id="4058"/>
    <lineage>
        <taxon>Eukaryota</taxon>
        <taxon>Viridiplantae</taxon>
        <taxon>Streptophyta</taxon>
        <taxon>Embryophyta</taxon>
        <taxon>Tracheophyta</taxon>
        <taxon>Spermatophyta</taxon>
        <taxon>Magnoliopsida</taxon>
        <taxon>eudicotyledons</taxon>
        <taxon>Gunneridae</taxon>
        <taxon>Pentapetalae</taxon>
        <taxon>asterids</taxon>
        <taxon>lamiids</taxon>
        <taxon>Gentianales</taxon>
        <taxon>Apocynaceae</taxon>
        <taxon>Rauvolfioideae</taxon>
        <taxon>Vinceae</taxon>
        <taxon>Catharanthinae</taxon>
        <taxon>Catharanthus</taxon>
    </lineage>
</organism>
<dbReference type="Proteomes" id="UP001060085">
    <property type="component" value="Linkage Group LG04"/>
</dbReference>
<proteinExistence type="predicted"/>
<evidence type="ECO:0000313" key="1">
    <source>
        <dbReference type="EMBL" id="KAI5669524.1"/>
    </source>
</evidence>
<name>A0ACC0BA44_CATRO</name>
<sequence>MSFGSSSLRSGGQTMRTPEFGRTHVVMPRGIHQATIVWLHGLGDNGSTWSQIFETLPLPNVKWICPTAPTLPVAAFGGFSCTAWFDTKDIPDDAPDDLEGLDVSAAHVANLLSTEPADIKLGIGGFSMGAATALYSATCHALGKYGNGNLYQVNLQSVIALSGWLPYSGMLRKQMDESHEAVRRAASLPILLCHGCGDDVVAYTHGEKSAQVLRSVGFQNLIFRPFEGLGHYHIPQEIREVCQWLIATLRLDGSF</sequence>
<evidence type="ECO:0000313" key="2">
    <source>
        <dbReference type="Proteomes" id="UP001060085"/>
    </source>
</evidence>
<reference evidence="2" key="1">
    <citation type="journal article" date="2023" name="Nat. Plants">
        <title>Single-cell RNA sequencing provides a high-resolution roadmap for understanding the multicellular compartmentation of specialized metabolism.</title>
        <authorList>
            <person name="Sun S."/>
            <person name="Shen X."/>
            <person name="Li Y."/>
            <person name="Li Y."/>
            <person name="Wang S."/>
            <person name="Li R."/>
            <person name="Zhang H."/>
            <person name="Shen G."/>
            <person name="Guo B."/>
            <person name="Wei J."/>
            <person name="Xu J."/>
            <person name="St-Pierre B."/>
            <person name="Chen S."/>
            <person name="Sun C."/>
        </authorList>
    </citation>
    <scope>NUCLEOTIDE SEQUENCE [LARGE SCALE GENOMIC DNA]</scope>
</reference>
<keyword evidence="2" id="KW-1185">Reference proteome</keyword>
<dbReference type="EMBL" id="CM044704">
    <property type="protein sequence ID" value="KAI5669524.1"/>
    <property type="molecule type" value="Genomic_DNA"/>
</dbReference>
<accession>A0ACC0BA44</accession>
<protein>
    <submittedName>
        <fullName evidence="1">Uncharacterized protein</fullName>
    </submittedName>
</protein>